<comment type="catalytic activity">
    <reaction evidence="8">
        <text>Couples ATP hydrolysis with the unwinding of duplex DNA by translocating in the 3'-5' direction.</text>
        <dbReference type="EC" id="5.6.2.4"/>
    </reaction>
</comment>
<keyword evidence="7" id="KW-0413">Isomerase</keyword>
<evidence type="ECO:0000256" key="4">
    <source>
        <dbReference type="ARBA" id="ARBA00022806"/>
    </source>
</evidence>
<dbReference type="GO" id="GO:0033202">
    <property type="term" value="C:DNA helicase complex"/>
    <property type="evidence" value="ECO:0007669"/>
    <property type="project" value="TreeGrafter"/>
</dbReference>
<dbReference type="PROSITE" id="PS51198">
    <property type="entry name" value="UVRD_HELICASE_ATP_BIND"/>
    <property type="match status" value="1"/>
</dbReference>
<dbReference type="PANTHER" id="PTHR11070">
    <property type="entry name" value="UVRD / RECB / PCRA DNA HELICASE FAMILY MEMBER"/>
    <property type="match status" value="1"/>
</dbReference>
<dbReference type="GO" id="GO:0009314">
    <property type="term" value="P:response to radiation"/>
    <property type="evidence" value="ECO:0007669"/>
    <property type="project" value="UniProtKB-ARBA"/>
</dbReference>
<dbReference type="InterPro" id="IPR014016">
    <property type="entry name" value="UvrD-like_ATP-bd"/>
</dbReference>
<dbReference type="PANTHER" id="PTHR11070:SF2">
    <property type="entry name" value="ATP-DEPENDENT DNA HELICASE SRS2"/>
    <property type="match status" value="1"/>
</dbReference>
<keyword evidence="5 11" id="KW-0067">ATP-binding</keyword>
<dbReference type="GO" id="GO:0016887">
    <property type="term" value="F:ATP hydrolysis activity"/>
    <property type="evidence" value="ECO:0007669"/>
    <property type="project" value="RHEA"/>
</dbReference>
<dbReference type="AlphaFoldDB" id="A0A1F6CQ56"/>
<comment type="similarity">
    <text evidence="1">Belongs to the helicase family. UvrD subfamily.</text>
</comment>
<evidence type="ECO:0000256" key="5">
    <source>
        <dbReference type="ARBA" id="ARBA00022840"/>
    </source>
</evidence>
<comment type="catalytic activity">
    <reaction evidence="10">
        <text>ATP + H2O = ADP + phosphate + H(+)</text>
        <dbReference type="Rhea" id="RHEA:13065"/>
        <dbReference type="ChEBI" id="CHEBI:15377"/>
        <dbReference type="ChEBI" id="CHEBI:15378"/>
        <dbReference type="ChEBI" id="CHEBI:30616"/>
        <dbReference type="ChEBI" id="CHEBI:43474"/>
        <dbReference type="ChEBI" id="CHEBI:456216"/>
        <dbReference type="EC" id="5.6.2.4"/>
    </reaction>
</comment>
<dbReference type="CDD" id="cd18807">
    <property type="entry name" value="SF1_C_UvrD"/>
    <property type="match status" value="1"/>
</dbReference>
<feature type="compositionally biased region" description="Basic and acidic residues" evidence="12">
    <location>
        <begin position="639"/>
        <end position="658"/>
    </location>
</feature>
<evidence type="ECO:0000256" key="7">
    <source>
        <dbReference type="ARBA" id="ARBA00023235"/>
    </source>
</evidence>
<dbReference type="Gene3D" id="1.10.486.10">
    <property type="entry name" value="PCRA, domain 4"/>
    <property type="match status" value="1"/>
</dbReference>
<keyword evidence="6" id="KW-0238">DNA-binding</keyword>
<keyword evidence="4 11" id="KW-0347">Helicase</keyword>
<evidence type="ECO:0000256" key="11">
    <source>
        <dbReference type="PROSITE-ProRule" id="PRU00560"/>
    </source>
</evidence>
<dbReference type="GO" id="GO:0043138">
    <property type="term" value="F:3'-5' DNA helicase activity"/>
    <property type="evidence" value="ECO:0007669"/>
    <property type="project" value="UniProtKB-EC"/>
</dbReference>
<keyword evidence="2 11" id="KW-0547">Nucleotide-binding</keyword>
<dbReference type="Gene3D" id="3.40.50.300">
    <property type="entry name" value="P-loop containing nucleotide triphosphate hydrolases"/>
    <property type="match status" value="2"/>
</dbReference>
<dbReference type="PROSITE" id="PS51217">
    <property type="entry name" value="UVRD_HELICASE_CTER"/>
    <property type="match status" value="1"/>
</dbReference>
<feature type="domain" description="UvrD-like helicase C-terminal" evidence="14">
    <location>
        <begin position="285"/>
        <end position="559"/>
    </location>
</feature>
<dbReference type="Gene3D" id="1.10.10.160">
    <property type="match status" value="1"/>
</dbReference>
<evidence type="ECO:0000259" key="13">
    <source>
        <dbReference type="PROSITE" id="PS51198"/>
    </source>
</evidence>
<keyword evidence="3 11" id="KW-0378">Hydrolase</keyword>
<dbReference type="SUPFAM" id="SSF52540">
    <property type="entry name" value="P-loop containing nucleoside triphosphate hydrolases"/>
    <property type="match status" value="1"/>
</dbReference>
<accession>A0A1F6CQ56</accession>
<protein>
    <recommendedName>
        <fullName evidence="9">DNA 3'-5' helicase</fullName>
        <ecNumber evidence="9">5.6.2.4</ecNumber>
    </recommendedName>
</protein>
<evidence type="ECO:0000256" key="1">
    <source>
        <dbReference type="ARBA" id="ARBA00009922"/>
    </source>
</evidence>
<evidence type="ECO:0000256" key="9">
    <source>
        <dbReference type="ARBA" id="ARBA00034808"/>
    </source>
</evidence>
<dbReference type="InterPro" id="IPR000212">
    <property type="entry name" value="DNA_helicase_UvrD/REP"/>
</dbReference>
<dbReference type="Pfam" id="PF00580">
    <property type="entry name" value="UvrD-helicase"/>
    <property type="match status" value="1"/>
</dbReference>
<feature type="binding site" evidence="11">
    <location>
        <begin position="26"/>
        <end position="33"/>
    </location>
    <ligand>
        <name>ATP</name>
        <dbReference type="ChEBI" id="CHEBI:30616"/>
    </ligand>
</feature>
<evidence type="ECO:0000313" key="16">
    <source>
        <dbReference type="Proteomes" id="UP000178606"/>
    </source>
</evidence>
<comment type="caution">
    <text evidence="15">The sequence shown here is derived from an EMBL/GenBank/DDBJ whole genome shotgun (WGS) entry which is preliminary data.</text>
</comment>
<evidence type="ECO:0000259" key="14">
    <source>
        <dbReference type="PROSITE" id="PS51217"/>
    </source>
</evidence>
<dbReference type="FunFam" id="1.10.486.10:FF:000003">
    <property type="entry name" value="ATP-dependent DNA helicase"/>
    <property type="match status" value="1"/>
</dbReference>
<feature type="domain" description="UvrD-like helicase ATP-binding" evidence="13">
    <location>
        <begin position="5"/>
        <end position="284"/>
    </location>
</feature>
<dbReference type="GO" id="GO:0005829">
    <property type="term" value="C:cytosol"/>
    <property type="evidence" value="ECO:0007669"/>
    <property type="project" value="TreeGrafter"/>
</dbReference>
<name>A0A1F6CQ56_HANXR</name>
<dbReference type="Pfam" id="PF13361">
    <property type="entry name" value="UvrD_C"/>
    <property type="match status" value="1"/>
</dbReference>
<dbReference type="Proteomes" id="UP000178606">
    <property type="component" value="Unassembled WGS sequence"/>
</dbReference>
<dbReference type="GO" id="GO:0005524">
    <property type="term" value="F:ATP binding"/>
    <property type="evidence" value="ECO:0007669"/>
    <property type="project" value="UniProtKB-UniRule"/>
</dbReference>
<evidence type="ECO:0000256" key="2">
    <source>
        <dbReference type="ARBA" id="ARBA00022741"/>
    </source>
</evidence>
<evidence type="ECO:0000313" key="15">
    <source>
        <dbReference type="EMBL" id="OGG51230.1"/>
    </source>
</evidence>
<dbReference type="CDD" id="cd17932">
    <property type="entry name" value="DEXQc_UvrD"/>
    <property type="match status" value="1"/>
</dbReference>
<dbReference type="EMBL" id="MFKF01000190">
    <property type="protein sequence ID" value="OGG51230.1"/>
    <property type="molecule type" value="Genomic_DNA"/>
</dbReference>
<dbReference type="InterPro" id="IPR014017">
    <property type="entry name" value="DNA_helicase_UvrD-like_C"/>
</dbReference>
<reference evidence="15 16" key="1">
    <citation type="journal article" date="2016" name="Nat. Commun.">
        <title>Thousands of microbial genomes shed light on interconnected biogeochemical processes in an aquifer system.</title>
        <authorList>
            <person name="Anantharaman K."/>
            <person name="Brown C.T."/>
            <person name="Hug L.A."/>
            <person name="Sharon I."/>
            <person name="Castelle C.J."/>
            <person name="Probst A.J."/>
            <person name="Thomas B.C."/>
            <person name="Singh A."/>
            <person name="Wilkins M.J."/>
            <person name="Karaoz U."/>
            <person name="Brodie E.L."/>
            <person name="Williams K.H."/>
            <person name="Hubbard S.S."/>
            <person name="Banfield J.F."/>
        </authorList>
    </citation>
    <scope>NUCLEOTIDE SEQUENCE [LARGE SCALE GENOMIC DNA]</scope>
    <source>
        <strain evidence="16">RIFCSPLOWO2_12_FULL_64_10</strain>
    </source>
</reference>
<dbReference type="GO" id="GO:0003677">
    <property type="term" value="F:DNA binding"/>
    <property type="evidence" value="ECO:0007669"/>
    <property type="project" value="UniProtKB-KW"/>
</dbReference>
<dbReference type="InterPro" id="IPR027417">
    <property type="entry name" value="P-loop_NTPase"/>
</dbReference>
<evidence type="ECO:0000256" key="6">
    <source>
        <dbReference type="ARBA" id="ARBA00023125"/>
    </source>
</evidence>
<sequence length="765" mass="86150">MSILDGLNPAQREAVETVEGPVLILAGAGSGKTRALTHRIAYLIEVKGVNPASVLALTFTNKAAGEMKERVERLLGRSSRGMWVGTFHAICARILRMEAERIGFDRNFAIYDSDDQLTLVRRAIADLEVSDRQYPPARVRGRISRAKNGMVGPAEFARSAGNVYEQTVARVYQHYQRELRRNNALDFDDLIVEPVHLFQEHPDALALYRERFRYVLIDEYQDTNRPQYLLTKLIADGRRNLCCVGDDDQSIYRFRGADLRNILDFERDYPEAKVVRLEQNYRSTQTILDAGNAVISHNKGRKGKTLWTERAGGEKVVLFRCADEREEARAILDVVRGMRRGRTLRDFALLYRTNAQSRALEDEFRRAGIPYVIVGGLRFYERKEIKDILAYLRVVANPRDGVSLRRVANVPRRGIGEQSLAKVEDFAFGERITPLGAMGRAEEIEGLGAKVKGAMKRFHALILGLAEEKEQAPVHRMAEAVVTQTGYLEAVREEEGAVEAETRIENVRELLSAMEEFSERAEDPSLDAFLREVSLISDVDQWDSRADAVTLMTLHSAKGLEFPAVFIAGLEDGLFPISRMAEDPEDLEEERRLFYVGITRAKERLFLSYAMGRRRYGSSGESYPSRFLGEVPEHLIERKTPGMWEESERRKAKGEREVASPGSKKKSRVQGPGSRVHKSSPGSRVQGPRSKPMTLDSGLGTQDSGAFDFEDALPFNVGNWIIHPTWGRGQIREKDGVGPEAKLTIRFDTGTTKKIIVKYASLEPG</sequence>
<organism evidence="15 16">
    <name type="scientific">Handelsmanbacteria sp. (strain RIFCSPLOWO2_12_FULL_64_10)</name>
    <dbReference type="NCBI Taxonomy" id="1817868"/>
    <lineage>
        <taxon>Bacteria</taxon>
        <taxon>Candidatus Handelsmaniibacteriota</taxon>
    </lineage>
</organism>
<proteinExistence type="inferred from homology"/>
<dbReference type="GO" id="GO:0000725">
    <property type="term" value="P:recombinational repair"/>
    <property type="evidence" value="ECO:0007669"/>
    <property type="project" value="TreeGrafter"/>
</dbReference>
<evidence type="ECO:0000256" key="10">
    <source>
        <dbReference type="ARBA" id="ARBA00048988"/>
    </source>
</evidence>
<evidence type="ECO:0000256" key="3">
    <source>
        <dbReference type="ARBA" id="ARBA00022801"/>
    </source>
</evidence>
<gene>
    <name evidence="15" type="ORF">A3F84_17920</name>
</gene>
<dbReference type="EC" id="5.6.2.4" evidence="9"/>
<dbReference type="FunFam" id="1.10.10.160:FF:000001">
    <property type="entry name" value="ATP-dependent DNA helicase"/>
    <property type="match status" value="1"/>
</dbReference>
<feature type="region of interest" description="Disordered" evidence="12">
    <location>
        <begin position="639"/>
        <end position="702"/>
    </location>
</feature>
<evidence type="ECO:0000256" key="12">
    <source>
        <dbReference type="SAM" id="MobiDB-lite"/>
    </source>
</evidence>
<dbReference type="InterPro" id="IPR013986">
    <property type="entry name" value="DExx_box_DNA_helicase_dom_sf"/>
</dbReference>
<evidence type="ECO:0000256" key="8">
    <source>
        <dbReference type="ARBA" id="ARBA00034617"/>
    </source>
</evidence>